<name>A0A0E9XN53_ANGAN</name>
<reference evidence="1" key="1">
    <citation type="submission" date="2014-11" db="EMBL/GenBank/DDBJ databases">
        <authorList>
            <person name="Amaro Gonzalez C."/>
        </authorList>
    </citation>
    <scope>NUCLEOTIDE SEQUENCE</scope>
</reference>
<dbReference type="AlphaFoldDB" id="A0A0E9XN53"/>
<evidence type="ECO:0000313" key="1">
    <source>
        <dbReference type="EMBL" id="JAI03144.1"/>
    </source>
</evidence>
<protein>
    <submittedName>
        <fullName evidence="1">Uncharacterized protein</fullName>
    </submittedName>
</protein>
<sequence>MHFIYKTLFKTYTSTMGDEEGASEFDCEQRQQVSWISACST</sequence>
<accession>A0A0E9XN53</accession>
<proteinExistence type="predicted"/>
<organism evidence="1">
    <name type="scientific">Anguilla anguilla</name>
    <name type="common">European freshwater eel</name>
    <name type="synonym">Muraena anguilla</name>
    <dbReference type="NCBI Taxonomy" id="7936"/>
    <lineage>
        <taxon>Eukaryota</taxon>
        <taxon>Metazoa</taxon>
        <taxon>Chordata</taxon>
        <taxon>Craniata</taxon>
        <taxon>Vertebrata</taxon>
        <taxon>Euteleostomi</taxon>
        <taxon>Actinopterygii</taxon>
        <taxon>Neopterygii</taxon>
        <taxon>Teleostei</taxon>
        <taxon>Anguilliformes</taxon>
        <taxon>Anguillidae</taxon>
        <taxon>Anguilla</taxon>
    </lineage>
</organism>
<dbReference type="EMBL" id="GBXM01005434">
    <property type="protein sequence ID" value="JAI03144.1"/>
    <property type="molecule type" value="Transcribed_RNA"/>
</dbReference>
<reference evidence="1" key="2">
    <citation type="journal article" date="2015" name="Fish Shellfish Immunol.">
        <title>Early steps in the European eel (Anguilla anguilla)-Vibrio vulnificus interaction in the gills: Role of the RtxA13 toxin.</title>
        <authorList>
            <person name="Callol A."/>
            <person name="Pajuelo D."/>
            <person name="Ebbesson L."/>
            <person name="Teles M."/>
            <person name="MacKenzie S."/>
            <person name="Amaro C."/>
        </authorList>
    </citation>
    <scope>NUCLEOTIDE SEQUENCE</scope>
</reference>